<comment type="caution">
    <text evidence="1">The sequence shown here is derived from an EMBL/GenBank/DDBJ whole genome shotgun (WGS) entry which is preliminary data.</text>
</comment>
<proteinExistence type="predicted"/>
<reference evidence="1" key="2">
    <citation type="submission" date="2023-02" db="EMBL/GenBank/DDBJ databases">
        <authorList>
            <person name="Hendrix J."/>
        </authorList>
    </citation>
    <scope>NUCLEOTIDE SEQUENCE</scope>
    <source>
        <strain evidence="1">NJH_HI01</strain>
    </source>
</reference>
<evidence type="ECO:0000313" key="1">
    <source>
        <dbReference type="EMBL" id="MEN3230134.1"/>
    </source>
</evidence>
<gene>
    <name evidence="1" type="ORF">PUR21_21180</name>
    <name evidence="2" type="ORF">PUR21_30625</name>
</gene>
<dbReference type="EMBL" id="JAQYXL010000001">
    <property type="protein sequence ID" value="MEN3230134.1"/>
    <property type="molecule type" value="Genomic_DNA"/>
</dbReference>
<reference evidence="1 3" key="1">
    <citation type="journal article" date="2023" name="PLoS ONE">
        <title>Complete genome assembly of Hawai'i environmental nontuberculous mycobacteria reveals unexpected co-isolation with methylobacteria.</title>
        <authorList>
            <person name="Hendrix J."/>
            <person name="Epperson L.E."/>
            <person name="Tong E.I."/>
            <person name="Chan Y.L."/>
            <person name="Hasan N.A."/>
            <person name="Dawrs S.N."/>
            <person name="Norton G.J."/>
            <person name="Virdi R."/>
            <person name="Crooks J.L."/>
            <person name="Chan E.D."/>
            <person name="Honda J.R."/>
            <person name="Strong M."/>
        </authorList>
    </citation>
    <scope>NUCLEOTIDE SEQUENCE [LARGE SCALE GENOMIC DNA]</scope>
    <source>
        <strain evidence="1 3">NJH_HI01</strain>
    </source>
</reference>
<protein>
    <submittedName>
        <fullName evidence="1">Uncharacterized protein</fullName>
    </submittedName>
</protein>
<dbReference type="EMBL" id="JAQYXL010000004">
    <property type="protein sequence ID" value="MEN3231926.1"/>
    <property type="molecule type" value="Genomic_DNA"/>
</dbReference>
<accession>A0ABU9ZFA4</accession>
<organism evidence="1 3">
    <name type="scientific">Methylorubrum rhodesianum</name>
    <dbReference type="NCBI Taxonomy" id="29427"/>
    <lineage>
        <taxon>Bacteria</taxon>
        <taxon>Pseudomonadati</taxon>
        <taxon>Pseudomonadota</taxon>
        <taxon>Alphaproteobacteria</taxon>
        <taxon>Hyphomicrobiales</taxon>
        <taxon>Methylobacteriaceae</taxon>
        <taxon>Methylorubrum</taxon>
    </lineage>
</organism>
<dbReference type="RefSeq" id="WP_192284629.1">
    <property type="nucleotide sequence ID" value="NZ_JACWCW010000037.1"/>
</dbReference>
<keyword evidence="3" id="KW-1185">Reference proteome</keyword>
<evidence type="ECO:0000313" key="3">
    <source>
        <dbReference type="Proteomes" id="UP001404845"/>
    </source>
</evidence>
<evidence type="ECO:0000313" key="2">
    <source>
        <dbReference type="EMBL" id="MEN3231926.1"/>
    </source>
</evidence>
<sequence>MRVYSVNPQANTGCAGVRATDETMAWVRAGYRPTVAVQAGIGVSSAERTWPAGA</sequence>
<name>A0ABU9ZFA4_9HYPH</name>
<dbReference type="Proteomes" id="UP001404845">
    <property type="component" value="Unassembled WGS sequence"/>
</dbReference>